<comment type="caution">
    <text evidence="10">The sequence shown here is derived from an EMBL/GenBank/DDBJ whole genome shotgun (WGS) entry which is preliminary data.</text>
</comment>
<dbReference type="EMBL" id="JAKNSF020000006">
    <property type="protein sequence ID" value="KAK7738131.1"/>
    <property type="molecule type" value="Genomic_DNA"/>
</dbReference>
<dbReference type="PRINTS" id="PR01036">
    <property type="entry name" value="TCRTETB"/>
</dbReference>
<feature type="transmembrane region" description="Helical" evidence="8">
    <location>
        <begin position="89"/>
        <end position="108"/>
    </location>
</feature>
<feature type="region of interest" description="Disordered" evidence="7">
    <location>
        <begin position="1"/>
        <end position="40"/>
    </location>
</feature>
<dbReference type="SUPFAM" id="SSF103473">
    <property type="entry name" value="MFS general substrate transporter"/>
    <property type="match status" value="1"/>
</dbReference>
<dbReference type="PANTHER" id="PTHR23501:SF187">
    <property type="entry name" value="MAJOR FACILITATOR SUPERFAMILY (MFS) PROFILE DOMAIN-CONTAINING PROTEIN"/>
    <property type="match status" value="1"/>
</dbReference>
<evidence type="ECO:0000256" key="6">
    <source>
        <dbReference type="ARBA" id="ARBA00023180"/>
    </source>
</evidence>
<evidence type="ECO:0000313" key="11">
    <source>
        <dbReference type="Proteomes" id="UP001430848"/>
    </source>
</evidence>
<feature type="transmembrane region" description="Helical" evidence="8">
    <location>
        <begin position="49"/>
        <end position="69"/>
    </location>
</feature>
<feature type="transmembrane region" description="Helical" evidence="8">
    <location>
        <begin position="323"/>
        <end position="342"/>
    </location>
</feature>
<protein>
    <recommendedName>
        <fullName evidence="9">Major facilitator superfamily (MFS) profile domain-containing protein</fullName>
    </recommendedName>
</protein>
<dbReference type="InterPro" id="IPR020846">
    <property type="entry name" value="MFS_dom"/>
</dbReference>
<feature type="transmembrane region" description="Helical" evidence="8">
    <location>
        <begin position="120"/>
        <end position="137"/>
    </location>
</feature>
<feature type="transmembrane region" description="Helical" evidence="8">
    <location>
        <begin position="529"/>
        <end position="547"/>
    </location>
</feature>
<evidence type="ECO:0000256" key="5">
    <source>
        <dbReference type="ARBA" id="ARBA00023136"/>
    </source>
</evidence>
<name>A0ABR1PJA0_DIAER</name>
<feature type="domain" description="Major facilitator superfamily (MFS) profile" evidence="9">
    <location>
        <begin position="54"/>
        <end position="553"/>
    </location>
</feature>
<keyword evidence="4 8" id="KW-1133">Transmembrane helix</keyword>
<feature type="transmembrane region" description="Helical" evidence="8">
    <location>
        <begin position="418"/>
        <end position="442"/>
    </location>
</feature>
<accession>A0ABR1PJA0</accession>
<evidence type="ECO:0000256" key="2">
    <source>
        <dbReference type="ARBA" id="ARBA00022448"/>
    </source>
</evidence>
<evidence type="ECO:0000256" key="7">
    <source>
        <dbReference type="SAM" id="MobiDB-lite"/>
    </source>
</evidence>
<dbReference type="Gene3D" id="1.20.1720.10">
    <property type="entry name" value="Multidrug resistance protein D"/>
    <property type="match status" value="1"/>
</dbReference>
<feature type="transmembrane region" description="Helical" evidence="8">
    <location>
        <begin position="454"/>
        <end position="474"/>
    </location>
</feature>
<evidence type="ECO:0000259" key="9">
    <source>
        <dbReference type="PROSITE" id="PS50850"/>
    </source>
</evidence>
<evidence type="ECO:0000256" key="3">
    <source>
        <dbReference type="ARBA" id="ARBA00022692"/>
    </source>
</evidence>
<organism evidence="10 11">
    <name type="scientific">Diaporthe eres</name>
    <name type="common">Phomopsis oblonga</name>
    <dbReference type="NCBI Taxonomy" id="83184"/>
    <lineage>
        <taxon>Eukaryota</taxon>
        <taxon>Fungi</taxon>
        <taxon>Dikarya</taxon>
        <taxon>Ascomycota</taxon>
        <taxon>Pezizomycotina</taxon>
        <taxon>Sordariomycetes</taxon>
        <taxon>Sordariomycetidae</taxon>
        <taxon>Diaporthales</taxon>
        <taxon>Diaporthaceae</taxon>
        <taxon>Diaporthe</taxon>
        <taxon>Diaporthe eres species complex</taxon>
    </lineage>
</organism>
<feature type="transmembrane region" description="Helical" evidence="8">
    <location>
        <begin position="143"/>
        <end position="165"/>
    </location>
</feature>
<feature type="transmembrane region" description="Helical" evidence="8">
    <location>
        <begin position="219"/>
        <end position="237"/>
    </location>
</feature>
<dbReference type="PANTHER" id="PTHR23501">
    <property type="entry name" value="MAJOR FACILITATOR SUPERFAMILY"/>
    <property type="match status" value="1"/>
</dbReference>
<proteinExistence type="predicted"/>
<feature type="transmembrane region" description="Helical" evidence="8">
    <location>
        <begin position="258"/>
        <end position="274"/>
    </location>
</feature>
<evidence type="ECO:0000256" key="8">
    <source>
        <dbReference type="SAM" id="Phobius"/>
    </source>
</evidence>
<dbReference type="InterPro" id="IPR036259">
    <property type="entry name" value="MFS_trans_sf"/>
</dbReference>
<comment type="subcellular location">
    <subcellularLocation>
        <location evidence="1">Membrane</location>
        <topology evidence="1">Multi-pass membrane protein</topology>
    </subcellularLocation>
</comment>
<feature type="transmembrane region" description="Helical" evidence="8">
    <location>
        <begin position="280"/>
        <end position="302"/>
    </location>
</feature>
<dbReference type="PROSITE" id="PS50850">
    <property type="entry name" value="MFS"/>
    <property type="match status" value="1"/>
</dbReference>
<dbReference type="InterPro" id="IPR011701">
    <property type="entry name" value="MFS"/>
</dbReference>
<reference evidence="10 11" key="1">
    <citation type="submission" date="2024-02" db="EMBL/GenBank/DDBJ databases">
        <title>De novo assembly and annotation of 12 fungi associated with fruit tree decline syndrome in Ontario, Canada.</title>
        <authorList>
            <person name="Sulman M."/>
            <person name="Ellouze W."/>
            <person name="Ilyukhin E."/>
        </authorList>
    </citation>
    <scope>NUCLEOTIDE SEQUENCE [LARGE SCALE GENOMIC DNA]</scope>
    <source>
        <strain evidence="10 11">M169</strain>
    </source>
</reference>
<keyword evidence="3 8" id="KW-0812">Transmembrane</keyword>
<feature type="transmembrane region" description="Helical" evidence="8">
    <location>
        <begin position="362"/>
        <end position="382"/>
    </location>
</feature>
<keyword evidence="5 8" id="KW-0472">Membrane</keyword>
<dbReference type="Gene3D" id="1.20.1250.20">
    <property type="entry name" value="MFS general substrate transporter like domains"/>
    <property type="match status" value="1"/>
</dbReference>
<evidence type="ECO:0000313" key="10">
    <source>
        <dbReference type="EMBL" id="KAK7738131.1"/>
    </source>
</evidence>
<evidence type="ECO:0000256" key="4">
    <source>
        <dbReference type="ARBA" id="ARBA00022989"/>
    </source>
</evidence>
<gene>
    <name evidence="10" type="ORF">SLS63_002464</name>
</gene>
<keyword evidence="11" id="KW-1185">Reference proteome</keyword>
<keyword evidence="2" id="KW-0813">Transport</keyword>
<dbReference type="Pfam" id="PF07690">
    <property type="entry name" value="MFS_1"/>
    <property type="match status" value="1"/>
</dbReference>
<dbReference type="Proteomes" id="UP001430848">
    <property type="component" value="Unassembled WGS sequence"/>
</dbReference>
<keyword evidence="6" id="KW-0325">Glycoprotein</keyword>
<feature type="transmembrane region" description="Helical" evidence="8">
    <location>
        <begin position="389"/>
        <end position="406"/>
    </location>
</feature>
<sequence>MASSEKPNVGHAQVPDESSAHGKDSNGMRQTVGLEKGLTKSEPATSRGWRFWAIFPPICLATLLIALESTVTTASLPKIAADLGAGDNYVWIMNGYLLTATVFIPFFGQFAFVFGRRWPTLFAVLMFMLGSGVAGGADSMAMLIAGRVVQGLGGAGVGVLGNIIVSDLTSVRERGKYLAAIFGVFGLGIAVGPPIGGAIAQTNWRWVFMTDMTPHRQWLNLPVGALALIILFIFLHVDAPKLMTVRQGLKRVDWIGNWLLIGSVLSILIALSWADARYPWASWHILVPLLVGFAGLVAFHAYEASPWCANPTIPPRLFGNRTAAVAFLSTFLAGALTFWRLYFMALYFEGVLLVSTGRSGVLLLPSVLVYVPAAVSGGFALSKWGRYKPIHLIAYGLIVLATGLYIDLDETYSLAKIVIFQIIAGWGSGMLITTILPAAQAALPTSDAVPASALWAYLRSFGSIWGIAIPAAIFNSRFSQLSDTITDEGVRSVLGGGNAYSHVSSTYVSSLPEEVKGQVVHVYNDALRLVWYVCLAFSAFALLITLLEKEVVMRTTLDVPQKGTSENAVKDLESSGSQNQ</sequence>
<feature type="transmembrane region" description="Helical" evidence="8">
    <location>
        <begin position="177"/>
        <end position="199"/>
    </location>
</feature>
<evidence type="ECO:0000256" key="1">
    <source>
        <dbReference type="ARBA" id="ARBA00004141"/>
    </source>
</evidence>